<sequence>MQGCDGVTCCDPELLICGVVVAGVARIGRSLGVHLILATQKPAGVVNDQIEANSTSKIALKMASEQDSNELLKTADAAHITNPGRGYLKVGQNEVYELFQSGYAGLPYDPDAVVTERVDERIYKINEVGQYELFYDPDEEVEQGKDTSDLPTQLEAVIDSIASLFDGDAGLMLPDKPWLPGLAEAIPSPEPRGAGAGVDAGYAVPLGMLDIPSRQAQENYDFDLVKAGHTVVFGSPGYGKSAILQTMVMNLSKARTPEQLHIYLLDFGNNGLLPLKGLPNVADIVTPEEGEKLDKMLGVISETLAVRKQLFKEAGVANLEQYGMKTKQALPVVLNVLDGYDNLTPNDPRKDGIDNVLLQVLREGAAVGVYLVLSSSRVGGVRMSMLSNISTKICLFLNDEGELGQIMGRERLEQSGTPGRGQIQIDVPTAIQFYLPAHGENSGEILAAMEAQVAELDDAWVGERPARIPMVPQELTTEIFAGFVPAALPRELVPYGLDRASAEVAVFPVFSGRALGVFAESGKQARLLFPFFAGQVASTVDESELVVIDAHDAFVGMFTSSDSLFVGKAALKEQGDAVKEALLRFVEHGAPGRRCLLISGLSDLIERLTLLPDQVAELLALGNDRVQVVVFDHVAKVNSAYGLVASLREYVDTVLFGGDFGTQRFVENVPFELRKESFGRDVLHSLRDGELTHVVVPSVGEREVE</sequence>
<dbReference type="InterPro" id="IPR027417">
    <property type="entry name" value="P-loop_NTPase"/>
</dbReference>
<evidence type="ECO:0000259" key="4">
    <source>
        <dbReference type="PROSITE" id="PS50901"/>
    </source>
</evidence>
<dbReference type="KEGG" id="lins:G7067_06975"/>
<evidence type="ECO:0000256" key="3">
    <source>
        <dbReference type="PROSITE-ProRule" id="PRU00289"/>
    </source>
</evidence>
<dbReference type="Gene3D" id="3.40.50.300">
    <property type="entry name" value="P-loop containing nucleotide triphosphate hydrolases"/>
    <property type="match status" value="2"/>
</dbReference>
<dbReference type="Proteomes" id="UP000501387">
    <property type="component" value="Chromosome"/>
</dbReference>
<organism evidence="5 6">
    <name type="scientific">Leucobacter insecticola</name>
    <dbReference type="NCBI Taxonomy" id="2714934"/>
    <lineage>
        <taxon>Bacteria</taxon>
        <taxon>Bacillati</taxon>
        <taxon>Actinomycetota</taxon>
        <taxon>Actinomycetes</taxon>
        <taxon>Micrococcales</taxon>
        <taxon>Microbacteriaceae</taxon>
        <taxon>Leucobacter</taxon>
    </lineage>
</organism>
<proteinExistence type="predicted"/>
<dbReference type="PROSITE" id="PS50901">
    <property type="entry name" value="FTSK"/>
    <property type="match status" value="1"/>
</dbReference>
<protein>
    <recommendedName>
        <fullName evidence="4">FtsK domain-containing protein</fullName>
    </recommendedName>
</protein>
<dbReference type="AlphaFoldDB" id="A0A6G8FIU5"/>
<evidence type="ECO:0000256" key="2">
    <source>
        <dbReference type="ARBA" id="ARBA00022840"/>
    </source>
</evidence>
<dbReference type="PANTHER" id="PTHR22683:SF1">
    <property type="entry name" value="TYPE VII SECRETION SYSTEM PROTEIN ESSC"/>
    <property type="match status" value="1"/>
</dbReference>
<keyword evidence="1 3" id="KW-0547">Nucleotide-binding</keyword>
<dbReference type="GO" id="GO:0003677">
    <property type="term" value="F:DNA binding"/>
    <property type="evidence" value="ECO:0007669"/>
    <property type="project" value="InterPro"/>
</dbReference>
<dbReference type="InterPro" id="IPR002543">
    <property type="entry name" value="FtsK_dom"/>
</dbReference>
<feature type="domain" description="FtsK" evidence="4">
    <location>
        <begin position="217"/>
        <end position="404"/>
    </location>
</feature>
<accession>A0A6G8FIU5</accession>
<dbReference type="SUPFAM" id="SSF52540">
    <property type="entry name" value="P-loop containing nucleoside triphosphate hydrolases"/>
    <property type="match status" value="2"/>
</dbReference>
<dbReference type="EMBL" id="CP049934">
    <property type="protein sequence ID" value="QIM16223.1"/>
    <property type="molecule type" value="Genomic_DNA"/>
</dbReference>
<dbReference type="PANTHER" id="PTHR22683">
    <property type="entry name" value="SPORULATION PROTEIN RELATED"/>
    <property type="match status" value="1"/>
</dbReference>
<gene>
    <name evidence="5" type="ORF">G7067_06975</name>
</gene>
<keyword evidence="6" id="KW-1185">Reference proteome</keyword>
<evidence type="ECO:0000313" key="5">
    <source>
        <dbReference type="EMBL" id="QIM16223.1"/>
    </source>
</evidence>
<name>A0A6G8FIU5_9MICO</name>
<dbReference type="InterPro" id="IPR050206">
    <property type="entry name" value="FtsK/SpoIIIE/SftA"/>
</dbReference>
<dbReference type="GO" id="GO:0005524">
    <property type="term" value="F:ATP binding"/>
    <property type="evidence" value="ECO:0007669"/>
    <property type="project" value="UniProtKB-UniRule"/>
</dbReference>
<evidence type="ECO:0000256" key="1">
    <source>
        <dbReference type="ARBA" id="ARBA00022741"/>
    </source>
</evidence>
<dbReference type="Pfam" id="PF01580">
    <property type="entry name" value="FtsK_SpoIIIE"/>
    <property type="match status" value="1"/>
</dbReference>
<keyword evidence="2 3" id="KW-0067">ATP-binding</keyword>
<evidence type="ECO:0000313" key="6">
    <source>
        <dbReference type="Proteomes" id="UP000501387"/>
    </source>
</evidence>
<reference evidence="5 6" key="1">
    <citation type="submission" date="2020-03" db="EMBL/GenBank/DDBJ databases">
        <title>Leucobacter sp. nov., isolated from beetles.</title>
        <authorList>
            <person name="Hyun D.-W."/>
            <person name="Bae J.-W."/>
        </authorList>
    </citation>
    <scope>NUCLEOTIDE SEQUENCE [LARGE SCALE GENOMIC DNA]</scope>
    <source>
        <strain evidence="5 6">HDW9B</strain>
    </source>
</reference>
<feature type="binding site" evidence="3">
    <location>
        <begin position="234"/>
        <end position="241"/>
    </location>
    <ligand>
        <name>ATP</name>
        <dbReference type="ChEBI" id="CHEBI:30616"/>
    </ligand>
</feature>